<dbReference type="PROSITE" id="PS50110">
    <property type="entry name" value="RESPONSE_REGULATORY"/>
    <property type="match status" value="1"/>
</dbReference>
<protein>
    <submittedName>
        <fullName evidence="5">GAF domain-containing protein</fullName>
    </submittedName>
</protein>
<proteinExistence type="predicted"/>
<keyword evidence="2" id="KW-0418">Kinase</keyword>
<dbReference type="Gene3D" id="3.40.50.2300">
    <property type="match status" value="1"/>
</dbReference>
<dbReference type="AlphaFoldDB" id="A0A1H3X5H3"/>
<dbReference type="PANTHER" id="PTHR43102">
    <property type="entry name" value="SLR1143 PROTEIN"/>
    <property type="match status" value="1"/>
</dbReference>
<sequence length="292" mass="31854">MILCVDPDERARTATVDAFDEAGFETRAASSSATARRVLDETDTVDALVTEYELPDGTGLELVRDARELSPDTACVLFTAVGLDDIDTSEFGGVVAEFVSKDDPDARAEVVARVEQSVALQTQTAYPLPEDEGARVAALERYAANPAELGDSIDRLAELATALFDVDSSAIGLIDAHEQRFLACHGISFDPVDREDTVCTYAILDDDVTVFEDTQDDPRFSGNEGLAAANIRFYASASLTTPDGHHIGTFCVYDDTPRTFSERDRHHLQLLADEAMEQLELRRQLKGGERDV</sequence>
<evidence type="ECO:0000313" key="5">
    <source>
        <dbReference type="EMBL" id="SDZ94490.1"/>
    </source>
</evidence>
<dbReference type="GO" id="GO:0016301">
    <property type="term" value="F:kinase activity"/>
    <property type="evidence" value="ECO:0007669"/>
    <property type="project" value="UniProtKB-KW"/>
</dbReference>
<feature type="domain" description="Response regulatory" evidence="4">
    <location>
        <begin position="1"/>
        <end position="116"/>
    </location>
</feature>
<dbReference type="SMART" id="SM00065">
    <property type="entry name" value="GAF"/>
    <property type="match status" value="1"/>
</dbReference>
<dbReference type="STRING" id="555874.SAMN04488065_1358"/>
<dbReference type="GO" id="GO:0000160">
    <property type="term" value="P:phosphorelay signal transduction system"/>
    <property type="evidence" value="ECO:0007669"/>
    <property type="project" value="InterPro"/>
</dbReference>
<reference evidence="5 6" key="1">
    <citation type="submission" date="2016-10" db="EMBL/GenBank/DDBJ databases">
        <authorList>
            <person name="de Groot N.N."/>
        </authorList>
    </citation>
    <scope>NUCLEOTIDE SEQUENCE [LARGE SCALE GENOMIC DNA]</scope>
    <source>
        <strain evidence="5 6">CGMCC 1.8712</strain>
    </source>
</reference>
<dbReference type="SUPFAM" id="SSF55781">
    <property type="entry name" value="GAF domain-like"/>
    <property type="match status" value="1"/>
</dbReference>
<dbReference type="InterPro" id="IPR001789">
    <property type="entry name" value="Sig_transdc_resp-reg_receiver"/>
</dbReference>
<evidence type="ECO:0000259" key="4">
    <source>
        <dbReference type="PROSITE" id="PS50110"/>
    </source>
</evidence>
<evidence type="ECO:0000313" key="6">
    <source>
        <dbReference type="Proteomes" id="UP000236755"/>
    </source>
</evidence>
<dbReference type="InterPro" id="IPR011006">
    <property type="entry name" value="CheY-like_superfamily"/>
</dbReference>
<dbReference type="InterPro" id="IPR003018">
    <property type="entry name" value="GAF"/>
</dbReference>
<dbReference type="RefSeq" id="WP_092633161.1">
    <property type="nucleotide sequence ID" value="NZ_FNQT01000001.1"/>
</dbReference>
<evidence type="ECO:0000256" key="3">
    <source>
        <dbReference type="PROSITE-ProRule" id="PRU00169"/>
    </source>
</evidence>
<organism evidence="5 6">
    <name type="scientific">Haloplanus vescus</name>
    <dbReference type="NCBI Taxonomy" id="555874"/>
    <lineage>
        <taxon>Archaea</taxon>
        <taxon>Methanobacteriati</taxon>
        <taxon>Methanobacteriota</taxon>
        <taxon>Stenosarchaea group</taxon>
        <taxon>Halobacteria</taxon>
        <taxon>Halobacteriales</taxon>
        <taxon>Haloferacaceae</taxon>
        <taxon>Haloplanus</taxon>
    </lineage>
</organism>
<dbReference type="SMART" id="SM00448">
    <property type="entry name" value="REC"/>
    <property type="match status" value="1"/>
</dbReference>
<dbReference type="EMBL" id="FNQT01000001">
    <property type="protein sequence ID" value="SDZ94490.1"/>
    <property type="molecule type" value="Genomic_DNA"/>
</dbReference>
<dbReference type="Proteomes" id="UP000236755">
    <property type="component" value="Unassembled WGS sequence"/>
</dbReference>
<dbReference type="SUPFAM" id="SSF52172">
    <property type="entry name" value="CheY-like"/>
    <property type="match status" value="1"/>
</dbReference>
<dbReference type="OrthoDB" id="330337at2157"/>
<keyword evidence="6" id="KW-1185">Reference proteome</keyword>
<comment type="caution">
    <text evidence="3">Lacks conserved residue(s) required for the propagation of feature annotation.</text>
</comment>
<evidence type="ECO:0000256" key="1">
    <source>
        <dbReference type="ARBA" id="ARBA00022679"/>
    </source>
</evidence>
<dbReference type="PANTHER" id="PTHR43102:SF2">
    <property type="entry name" value="GAF DOMAIN-CONTAINING PROTEIN"/>
    <property type="match status" value="1"/>
</dbReference>
<evidence type="ECO:0000256" key="2">
    <source>
        <dbReference type="ARBA" id="ARBA00022777"/>
    </source>
</evidence>
<gene>
    <name evidence="5" type="ORF">SAMN04488065_1358</name>
</gene>
<accession>A0A1H3X5H3</accession>
<dbReference type="InterPro" id="IPR029016">
    <property type="entry name" value="GAF-like_dom_sf"/>
</dbReference>
<dbReference type="Gene3D" id="3.30.450.40">
    <property type="match status" value="1"/>
</dbReference>
<dbReference type="CDD" id="cd00156">
    <property type="entry name" value="REC"/>
    <property type="match status" value="1"/>
</dbReference>
<dbReference type="Pfam" id="PF01590">
    <property type="entry name" value="GAF"/>
    <property type="match status" value="1"/>
</dbReference>
<name>A0A1H3X5H3_9EURY</name>
<keyword evidence="1" id="KW-0808">Transferase</keyword>
<dbReference type="Pfam" id="PF00072">
    <property type="entry name" value="Response_reg"/>
    <property type="match status" value="1"/>
</dbReference>